<dbReference type="GO" id="GO:0016787">
    <property type="term" value="F:hydrolase activity"/>
    <property type="evidence" value="ECO:0007669"/>
    <property type="project" value="UniProtKB-KW"/>
</dbReference>
<evidence type="ECO:0000313" key="5">
    <source>
        <dbReference type="EMBL" id="EMR61521.1"/>
    </source>
</evidence>
<dbReference type="PANTHER" id="PTHR43540">
    <property type="entry name" value="PEROXYUREIDOACRYLATE/UREIDOACRYLATE AMIDOHYDROLASE-RELATED"/>
    <property type="match status" value="1"/>
</dbReference>
<dbReference type="PANTHER" id="PTHR43540:SF6">
    <property type="entry name" value="ISOCHORISMATASE-LIKE DOMAIN-CONTAINING PROTEIN"/>
    <property type="match status" value="1"/>
</dbReference>
<protein>
    <submittedName>
        <fullName evidence="5">Putative isochorismatase family protein family protein</fullName>
    </submittedName>
</protein>
<feature type="compositionally biased region" description="Low complexity" evidence="3">
    <location>
        <begin position="277"/>
        <end position="294"/>
    </location>
</feature>
<dbReference type="eggNOG" id="ENOG502QRZN">
    <property type="taxonomic scope" value="Eukaryota"/>
</dbReference>
<dbReference type="Proteomes" id="UP000012174">
    <property type="component" value="Unassembled WGS sequence"/>
</dbReference>
<dbReference type="InterPro" id="IPR050272">
    <property type="entry name" value="Isochorismatase-like_hydrls"/>
</dbReference>
<dbReference type="SUPFAM" id="SSF52499">
    <property type="entry name" value="Isochorismatase-like hydrolases"/>
    <property type="match status" value="1"/>
</dbReference>
<dbReference type="EMBL" id="KB707592">
    <property type="protein sequence ID" value="EMR61521.1"/>
    <property type="molecule type" value="Genomic_DNA"/>
</dbReference>
<comment type="similarity">
    <text evidence="1">Belongs to the isochorismatase family.</text>
</comment>
<feature type="compositionally biased region" description="Low complexity" evidence="3">
    <location>
        <begin position="240"/>
        <end position="257"/>
    </location>
</feature>
<evidence type="ECO:0000256" key="2">
    <source>
        <dbReference type="ARBA" id="ARBA00022801"/>
    </source>
</evidence>
<evidence type="ECO:0000256" key="3">
    <source>
        <dbReference type="SAM" id="MobiDB-lite"/>
    </source>
</evidence>
<feature type="region of interest" description="Disordered" evidence="3">
    <location>
        <begin position="239"/>
        <end position="413"/>
    </location>
</feature>
<evidence type="ECO:0000256" key="1">
    <source>
        <dbReference type="ARBA" id="ARBA00006336"/>
    </source>
</evidence>
<feature type="compositionally biased region" description="Basic and acidic residues" evidence="3">
    <location>
        <begin position="326"/>
        <end position="338"/>
    </location>
</feature>
<reference evidence="6" key="1">
    <citation type="journal article" date="2013" name="Genome Announc.">
        <title>Draft genome sequence of the grapevine dieback fungus Eutypa lata UCR-EL1.</title>
        <authorList>
            <person name="Blanco-Ulate B."/>
            <person name="Rolshausen P.E."/>
            <person name="Cantu D."/>
        </authorList>
    </citation>
    <scope>NUCLEOTIDE SEQUENCE [LARGE SCALE GENOMIC DNA]</scope>
    <source>
        <strain evidence="6">UCR-EL1</strain>
    </source>
</reference>
<keyword evidence="6" id="KW-1185">Reference proteome</keyword>
<evidence type="ECO:0000313" key="6">
    <source>
        <dbReference type="Proteomes" id="UP000012174"/>
    </source>
</evidence>
<feature type="compositionally biased region" description="Basic and acidic residues" evidence="3">
    <location>
        <begin position="300"/>
        <end position="311"/>
    </location>
</feature>
<name>M7SVA8_EUTLA</name>
<dbReference type="InterPro" id="IPR036380">
    <property type="entry name" value="Isochorismatase-like_sf"/>
</dbReference>
<gene>
    <name evidence="5" type="ORF">UCREL1_11551</name>
</gene>
<keyword evidence="2" id="KW-0378">Hydrolase</keyword>
<dbReference type="STRING" id="1287681.M7SVA8"/>
<dbReference type="KEGG" id="ela:UCREL1_11551"/>
<sequence length="413" mass="43703">MFPVDTVKPPALNTRRGLMIVDAQNDFLSSGGALPVKNPRNLPQRIAGLVTAFRQSGGVVIWVHSQFDKPRSAESEQIVTSDGPMLTGASASGRGQRPRAPPQGIEDSRCPEAFLGPEARTRPKCVRVGSPGIELHPTVQEAVHPRDLSVVKSHYSAFQSEPLLQLLRRRLVTELFICGSLTNIGVMASAVGAASHGYSIAIIEDCCGYRSSMRHNSALQKIEDATGCDILTAEDALAISQPPSRPSQRSSNQQPSRIESSDSTTVRRRTEEEDAISSLTSKLESSFEKLSLNSDPVADGPRHELRGDGSKRPLQSAAGAMAGANEVEKKDKEKEKEAPQGPSSDDDAVPQSDPVDLNAPQQSSAADESESDDSVSAEAEVAAAQGSAKRSEKDSDEESNSGGVGGGGAGSNQ</sequence>
<organism evidence="5 6">
    <name type="scientific">Eutypa lata (strain UCR-EL1)</name>
    <name type="common">Grapevine dieback disease fungus</name>
    <name type="synonym">Eutypa armeniacae</name>
    <dbReference type="NCBI Taxonomy" id="1287681"/>
    <lineage>
        <taxon>Eukaryota</taxon>
        <taxon>Fungi</taxon>
        <taxon>Dikarya</taxon>
        <taxon>Ascomycota</taxon>
        <taxon>Pezizomycotina</taxon>
        <taxon>Sordariomycetes</taxon>
        <taxon>Xylariomycetidae</taxon>
        <taxon>Xylariales</taxon>
        <taxon>Diatrypaceae</taxon>
        <taxon>Eutypa</taxon>
    </lineage>
</organism>
<evidence type="ECO:0000259" key="4">
    <source>
        <dbReference type="Pfam" id="PF00857"/>
    </source>
</evidence>
<accession>M7SVA8</accession>
<dbReference type="Gene3D" id="3.40.50.850">
    <property type="entry name" value="Isochorismatase-like"/>
    <property type="match status" value="1"/>
</dbReference>
<feature type="domain" description="Isochorismatase-like" evidence="4">
    <location>
        <begin position="18"/>
        <end position="234"/>
    </location>
</feature>
<dbReference type="OrthoDB" id="445341at2759"/>
<dbReference type="InterPro" id="IPR000868">
    <property type="entry name" value="Isochorismatase-like_dom"/>
</dbReference>
<dbReference type="Pfam" id="PF00857">
    <property type="entry name" value="Isochorismatase"/>
    <property type="match status" value="1"/>
</dbReference>
<dbReference type="HOGENOM" id="CLU_665697_0_0_1"/>
<dbReference type="CDD" id="cd00431">
    <property type="entry name" value="cysteine_hydrolases"/>
    <property type="match status" value="1"/>
</dbReference>
<dbReference type="AlphaFoldDB" id="M7SVA8"/>
<feature type="compositionally biased region" description="Gly residues" evidence="3">
    <location>
        <begin position="402"/>
        <end position="413"/>
    </location>
</feature>
<proteinExistence type="inferred from homology"/>
<feature type="region of interest" description="Disordered" evidence="3">
    <location>
        <begin position="73"/>
        <end position="109"/>
    </location>
</feature>